<keyword evidence="2" id="KW-1185">Reference proteome</keyword>
<reference evidence="1 2" key="1">
    <citation type="submission" date="2014-11" db="EMBL/GenBank/DDBJ databases">
        <title>Pan-genome of Gallibacterium spp.</title>
        <authorList>
            <person name="Kudirkiene E."/>
            <person name="Bojesen A.M."/>
        </authorList>
    </citation>
    <scope>NUCLEOTIDE SEQUENCE [LARGE SCALE GENOMIC DNA]</scope>
    <source>
        <strain evidence="1 2">F150</strain>
    </source>
</reference>
<gene>
    <name evidence="1" type="ORF">QS62_07610</name>
</gene>
<comment type="caution">
    <text evidence="1">The sequence shown here is derived from an EMBL/GenBank/DDBJ whole genome shotgun (WGS) entry which is preliminary data.</text>
</comment>
<evidence type="ECO:0000313" key="2">
    <source>
        <dbReference type="Proteomes" id="UP000092649"/>
    </source>
</evidence>
<proteinExistence type="predicted"/>
<dbReference type="EMBL" id="JTJL01000040">
    <property type="protein sequence ID" value="OBW93165.1"/>
    <property type="molecule type" value="Genomic_DNA"/>
</dbReference>
<organism evidence="1 2">
    <name type="scientific">Gallibacterium salpingitidis</name>
    <dbReference type="NCBI Taxonomy" id="505341"/>
    <lineage>
        <taxon>Bacteria</taxon>
        <taxon>Pseudomonadati</taxon>
        <taxon>Pseudomonadota</taxon>
        <taxon>Gammaproteobacteria</taxon>
        <taxon>Pasteurellales</taxon>
        <taxon>Pasteurellaceae</taxon>
        <taxon>Gallibacterium</taxon>
    </lineage>
</organism>
<sequence>MLEFLSSPQFEIFDNVLDVIGPLLGGGALFLVQQTIKHKEDNQKSADEIKGEIYYYTRLARINILTETRKTKFSTLQLNDLDGIYQSIRDYQELIESSYILPFVKVCVKYNTLKKHKKIHKYFMDIVNRQDNFNSLIRQKEEHIKNLSEVPIADFRKEMLSLLLEESQALSNLFKNVEELLLKNSA</sequence>
<evidence type="ECO:0000313" key="1">
    <source>
        <dbReference type="EMBL" id="OBW93165.1"/>
    </source>
</evidence>
<dbReference type="AlphaFoldDB" id="A0A1A7NUB2"/>
<protein>
    <submittedName>
        <fullName evidence="1">Uncharacterized protein</fullName>
    </submittedName>
</protein>
<name>A0A1A7NUB2_9PAST</name>
<dbReference type="Proteomes" id="UP000092649">
    <property type="component" value="Unassembled WGS sequence"/>
</dbReference>
<accession>A0A1A7NUB2</accession>
<dbReference type="RefSeq" id="WP_066108282.1">
    <property type="nucleotide sequence ID" value="NZ_JTJL01000040.1"/>
</dbReference>